<feature type="domain" description="DUF397" evidence="1">
    <location>
        <begin position="42"/>
        <end position="94"/>
    </location>
</feature>
<dbReference type="Proteomes" id="UP001500653">
    <property type="component" value="Unassembled WGS sequence"/>
</dbReference>
<evidence type="ECO:0000313" key="2">
    <source>
        <dbReference type="EMBL" id="GAA1233254.1"/>
    </source>
</evidence>
<dbReference type="RefSeq" id="WP_372493183.1">
    <property type="nucleotide sequence ID" value="NZ_BAAALN010000005.1"/>
</dbReference>
<comment type="caution">
    <text evidence="2">The sequence shown here is derived from an EMBL/GenBank/DDBJ whole genome shotgun (WGS) entry which is preliminary data.</text>
</comment>
<dbReference type="Pfam" id="PF04149">
    <property type="entry name" value="DUF397"/>
    <property type="match status" value="1"/>
</dbReference>
<keyword evidence="3" id="KW-1185">Reference proteome</keyword>
<organism evidence="2 3">
    <name type="scientific">Prauserella halophila</name>
    <dbReference type="NCBI Taxonomy" id="185641"/>
    <lineage>
        <taxon>Bacteria</taxon>
        <taxon>Bacillati</taxon>
        <taxon>Actinomycetota</taxon>
        <taxon>Actinomycetes</taxon>
        <taxon>Pseudonocardiales</taxon>
        <taxon>Pseudonocardiaceae</taxon>
        <taxon>Prauserella</taxon>
    </lineage>
</organism>
<protein>
    <recommendedName>
        <fullName evidence="1">DUF397 domain-containing protein</fullName>
    </recommendedName>
</protein>
<dbReference type="InterPro" id="IPR007278">
    <property type="entry name" value="DUF397"/>
</dbReference>
<evidence type="ECO:0000313" key="3">
    <source>
        <dbReference type="Proteomes" id="UP001500653"/>
    </source>
</evidence>
<evidence type="ECO:0000259" key="1">
    <source>
        <dbReference type="Pfam" id="PF04149"/>
    </source>
</evidence>
<sequence>MVGRYLAGRSRPAYRPGNALRTCADWEHDVTTLNADQIRELSWRKSRYSSGGEGNCVEVAKLSGGGVAVRHSQAPEGPAITYTAAEWAAFAQGVARRGRVPRPARLNGTRSSRAHRCVGCAAASVPSWPPSRVR</sequence>
<dbReference type="EMBL" id="BAAALN010000005">
    <property type="protein sequence ID" value="GAA1233254.1"/>
    <property type="molecule type" value="Genomic_DNA"/>
</dbReference>
<reference evidence="2 3" key="1">
    <citation type="journal article" date="2019" name="Int. J. Syst. Evol. Microbiol.">
        <title>The Global Catalogue of Microorganisms (GCM) 10K type strain sequencing project: providing services to taxonomists for standard genome sequencing and annotation.</title>
        <authorList>
            <consortium name="The Broad Institute Genomics Platform"/>
            <consortium name="The Broad Institute Genome Sequencing Center for Infectious Disease"/>
            <person name="Wu L."/>
            <person name="Ma J."/>
        </authorList>
    </citation>
    <scope>NUCLEOTIDE SEQUENCE [LARGE SCALE GENOMIC DNA]</scope>
    <source>
        <strain evidence="2 3">JCM 13023</strain>
    </source>
</reference>
<proteinExistence type="predicted"/>
<name>A0ABN1W2X9_9PSEU</name>
<accession>A0ABN1W2X9</accession>
<gene>
    <name evidence="2" type="ORF">GCM10009676_15710</name>
</gene>